<evidence type="ECO:0000256" key="1">
    <source>
        <dbReference type="ARBA" id="ARBA00000085"/>
    </source>
</evidence>
<evidence type="ECO:0000256" key="3">
    <source>
        <dbReference type="ARBA" id="ARBA00012438"/>
    </source>
</evidence>
<name>A0A5P9NH18_9GAMM</name>
<dbReference type="OrthoDB" id="9121563at2"/>
<evidence type="ECO:0000256" key="2">
    <source>
        <dbReference type="ARBA" id="ARBA00004370"/>
    </source>
</evidence>
<keyword evidence="7" id="KW-0902">Two-component regulatory system</keyword>
<dbReference type="Gene3D" id="3.30.565.10">
    <property type="entry name" value="Histidine kinase-like ATPase, C-terminal domain"/>
    <property type="match status" value="1"/>
</dbReference>
<protein>
    <recommendedName>
        <fullName evidence="3">histidine kinase</fullName>
        <ecNumber evidence="3">2.7.13.3</ecNumber>
    </recommendedName>
</protein>
<evidence type="ECO:0000259" key="10">
    <source>
        <dbReference type="PROSITE" id="PS50885"/>
    </source>
</evidence>
<keyword evidence="8" id="KW-0812">Transmembrane</keyword>
<dbReference type="Pfam" id="PF00512">
    <property type="entry name" value="HisKA"/>
    <property type="match status" value="1"/>
</dbReference>
<dbReference type="EMBL" id="CP036422">
    <property type="protein sequence ID" value="QFU75113.1"/>
    <property type="molecule type" value="Genomic_DNA"/>
</dbReference>
<evidence type="ECO:0000256" key="4">
    <source>
        <dbReference type="ARBA" id="ARBA00022553"/>
    </source>
</evidence>
<keyword evidence="5" id="KW-0808">Transferase</keyword>
<dbReference type="InterPro" id="IPR003660">
    <property type="entry name" value="HAMP_dom"/>
</dbReference>
<evidence type="ECO:0000256" key="6">
    <source>
        <dbReference type="ARBA" id="ARBA00022777"/>
    </source>
</evidence>
<reference evidence="11 12" key="1">
    <citation type="submission" date="2019-02" db="EMBL/GenBank/DDBJ databases">
        <authorList>
            <person name="Li S.-H."/>
        </authorList>
    </citation>
    <scope>NUCLEOTIDE SEQUENCE [LARGE SCALE GENOMIC DNA]</scope>
    <source>
        <strain evidence="11 12">IMCC14385</strain>
    </source>
</reference>
<dbReference type="PROSITE" id="PS50885">
    <property type="entry name" value="HAMP"/>
    <property type="match status" value="1"/>
</dbReference>
<evidence type="ECO:0000259" key="9">
    <source>
        <dbReference type="PROSITE" id="PS50109"/>
    </source>
</evidence>
<keyword evidence="4" id="KW-0597">Phosphoprotein</keyword>
<dbReference type="GO" id="GO:0000155">
    <property type="term" value="F:phosphorelay sensor kinase activity"/>
    <property type="evidence" value="ECO:0007669"/>
    <property type="project" value="InterPro"/>
</dbReference>
<dbReference type="InterPro" id="IPR003661">
    <property type="entry name" value="HisK_dim/P_dom"/>
</dbReference>
<dbReference type="AlphaFoldDB" id="A0A5P9NH18"/>
<evidence type="ECO:0000256" key="8">
    <source>
        <dbReference type="SAM" id="Phobius"/>
    </source>
</evidence>
<feature type="domain" description="Histidine kinase" evidence="9">
    <location>
        <begin position="224"/>
        <end position="405"/>
    </location>
</feature>
<organism evidence="11 12">
    <name type="scientific">Halioglobus maricola</name>
    <dbReference type="NCBI Taxonomy" id="2601894"/>
    <lineage>
        <taxon>Bacteria</taxon>
        <taxon>Pseudomonadati</taxon>
        <taxon>Pseudomonadota</taxon>
        <taxon>Gammaproteobacteria</taxon>
        <taxon>Cellvibrionales</taxon>
        <taxon>Halieaceae</taxon>
        <taxon>Halioglobus</taxon>
    </lineage>
</organism>
<dbReference type="PANTHER" id="PTHR45436:SF16">
    <property type="entry name" value="HISTIDINE KINASE"/>
    <property type="match status" value="1"/>
</dbReference>
<evidence type="ECO:0000256" key="7">
    <source>
        <dbReference type="ARBA" id="ARBA00023012"/>
    </source>
</evidence>
<accession>A0A5P9NH18</accession>
<dbReference type="Proteomes" id="UP000326287">
    <property type="component" value="Chromosome"/>
</dbReference>
<dbReference type="Gene3D" id="1.10.287.130">
    <property type="match status" value="1"/>
</dbReference>
<keyword evidence="8" id="KW-0472">Membrane</keyword>
<dbReference type="InterPro" id="IPR005467">
    <property type="entry name" value="His_kinase_dom"/>
</dbReference>
<dbReference type="Gene3D" id="6.10.340.10">
    <property type="match status" value="1"/>
</dbReference>
<evidence type="ECO:0000313" key="11">
    <source>
        <dbReference type="EMBL" id="QFU75113.1"/>
    </source>
</evidence>
<sequence>MWATAWCAMKPSIQKRLFGILVLFVLALTLLWAGLSLMLAYIVEDEIIDRVLISEIAVLQQAYLSTGEFSQPMLPEVSVYADLESAPEALQTLIVPGVGGEIFTPDKTHYHYRWLKLANTAPALLVAEVSPWLVVSRMSAPLLILLLAGFAVALLFSLVAAFYISRMTTRPLRELTQAIEQEPRPSPLPHVAQGDEVGVLAAAMEAALASLQLALERETTFTRDVSHELRTPLTSLRNAILLLPDSLAENEQVEQLATSSAAIESLLTTLLALARAESSITAALPIRAMIEGLLLDRATLLESESFDIELHVPDRTMVQGNEQITQLLLGNLIDNAIHYAAPARLSIRIESDGLTFANPINASARSPHAASLGHGLSLVRRLASTQGWTVQLQESADTFSIRLNW</sequence>
<dbReference type="CDD" id="cd00082">
    <property type="entry name" value="HisKA"/>
    <property type="match status" value="1"/>
</dbReference>
<feature type="transmembrane region" description="Helical" evidence="8">
    <location>
        <begin position="20"/>
        <end position="43"/>
    </location>
</feature>
<evidence type="ECO:0000313" key="12">
    <source>
        <dbReference type="Proteomes" id="UP000326287"/>
    </source>
</evidence>
<dbReference type="SMART" id="SM00388">
    <property type="entry name" value="HisKA"/>
    <property type="match status" value="1"/>
</dbReference>
<dbReference type="PROSITE" id="PS50109">
    <property type="entry name" value="HIS_KIN"/>
    <property type="match status" value="1"/>
</dbReference>
<dbReference type="EC" id="2.7.13.3" evidence="3"/>
<dbReference type="GO" id="GO:0005886">
    <property type="term" value="C:plasma membrane"/>
    <property type="evidence" value="ECO:0007669"/>
    <property type="project" value="TreeGrafter"/>
</dbReference>
<gene>
    <name evidence="11" type="ORF">EY643_05315</name>
</gene>
<dbReference type="KEGG" id="halc:EY643_05315"/>
<comment type="catalytic activity">
    <reaction evidence="1">
        <text>ATP + protein L-histidine = ADP + protein N-phospho-L-histidine.</text>
        <dbReference type="EC" id="2.7.13.3"/>
    </reaction>
</comment>
<dbReference type="InterPro" id="IPR050428">
    <property type="entry name" value="TCS_sensor_his_kinase"/>
</dbReference>
<feature type="domain" description="HAMP" evidence="10">
    <location>
        <begin position="166"/>
        <end position="216"/>
    </location>
</feature>
<dbReference type="SUPFAM" id="SSF47384">
    <property type="entry name" value="Homodimeric domain of signal transducing histidine kinase"/>
    <property type="match status" value="1"/>
</dbReference>
<proteinExistence type="predicted"/>
<comment type="subcellular location">
    <subcellularLocation>
        <location evidence="2">Membrane</location>
    </subcellularLocation>
</comment>
<feature type="transmembrane region" description="Helical" evidence="8">
    <location>
        <begin position="142"/>
        <end position="164"/>
    </location>
</feature>
<dbReference type="InterPro" id="IPR036890">
    <property type="entry name" value="HATPase_C_sf"/>
</dbReference>
<dbReference type="SUPFAM" id="SSF55874">
    <property type="entry name" value="ATPase domain of HSP90 chaperone/DNA topoisomerase II/histidine kinase"/>
    <property type="match status" value="1"/>
</dbReference>
<keyword evidence="6 11" id="KW-0418">Kinase</keyword>
<evidence type="ECO:0000256" key="5">
    <source>
        <dbReference type="ARBA" id="ARBA00022679"/>
    </source>
</evidence>
<dbReference type="PANTHER" id="PTHR45436">
    <property type="entry name" value="SENSOR HISTIDINE KINASE YKOH"/>
    <property type="match status" value="1"/>
</dbReference>
<keyword evidence="8" id="KW-1133">Transmembrane helix</keyword>
<keyword evidence="12" id="KW-1185">Reference proteome</keyword>
<dbReference type="InterPro" id="IPR036097">
    <property type="entry name" value="HisK_dim/P_sf"/>
</dbReference>